<accession>A0A8H7DYH5</accession>
<sequence>MSSFNIHQQVFGLSLASNLLTADKGTEAELQKKLDSKLQPLTDIIGNWEVVWGPRVWKSKPTDAGTPPDRVWYIAHNPSANFGDRSYDTYVLAIAGAAPDSEENYTIATMVNKVVDFNQWVQAGITTVPLEAIGVDQAKPYLSYGAALGMSTLVTVPSPGGQTIIEFLATIPPTSRLVFTGHSLGGVLSPIVALALLRGGLLRNAPANVFTYPTAGPSPGNGPFATMFAENFPLISNGPAAYQMWNGNLANTHDVVPYSWNIDSLRAIPTLYGTLPPELNDKVVGLVNDAIDQANASGLVYVPLQGQKFSTAAPDTPQTKDELLQIITQEHIAAYELLIVSPSITPLHEIASAMAQARGLPIFGELYQAHLEGNGRGKLEKEGA</sequence>
<evidence type="ECO:0000313" key="3">
    <source>
        <dbReference type="Proteomes" id="UP000623687"/>
    </source>
</evidence>
<proteinExistence type="predicted"/>
<keyword evidence="3" id="KW-1185">Reference proteome</keyword>
<organism evidence="2 3">
    <name type="scientific">Pleurotus ostreatus</name>
    <name type="common">Oyster mushroom</name>
    <name type="synonym">White-rot fungus</name>
    <dbReference type="NCBI Taxonomy" id="5322"/>
    <lineage>
        <taxon>Eukaryota</taxon>
        <taxon>Fungi</taxon>
        <taxon>Dikarya</taxon>
        <taxon>Basidiomycota</taxon>
        <taxon>Agaricomycotina</taxon>
        <taxon>Agaricomycetes</taxon>
        <taxon>Agaricomycetidae</taxon>
        <taxon>Agaricales</taxon>
        <taxon>Pleurotineae</taxon>
        <taxon>Pleurotaceae</taxon>
        <taxon>Pleurotus</taxon>
    </lineage>
</organism>
<dbReference type="EMBL" id="JACETU010000002">
    <property type="protein sequence ID" value="KAF7437136.1"/>
    <property type="molecule type" value="Genomic_DNA"/>
</dbReference>
<dbReference type="Gene3D" id="3.40.50.1820">
    <property type="entry name" value="alpha/beta hydrolase"/>
    <property type="match status" value="1"/>
</dbReference>
<gene>
    <name evidence="2" type="ORF">PC9H_003972</name>
</gene>
<dbReference type="OrthoDB" id="2914369at2759"/>
<dbReference type="InterPro" id="IPR002921">
    <property type="entry name" value="Fungal_lipase-type"/>
</dbReference>
<comment type="caution">
    <text evidence="2">The sequence shown here is derived from an EMBL/GenBank/DDBJ whole genome shotgun (WGS) entry which is preliminary data.</text>
</comment>
<dbReference type="Proteomes" id="UP000623687">
    <property type="component" value="Unassembled WGS sequence"/>
</dbReference>
<reference evidence="2" key="1">
    <citation type="submission" date="2019-07" db="EMBL/GenBank/DDBJ databases">
        <authorList>
            <person name="Palmer J.M."/>
        </authorList>
    </citation>
    <scope>NUCLEOTIDE SEQUENCE</scope>
    <source>
        <strain evidence="2">PC9</strain>
    </source>
</reference>
<protein>
    <recommendedName>
        <fullName evidence="1">Fungal lipase-type domain-containing protein</fullName>
    </recommendedName>
</protein>
<dbReference type="VEuPathDB" id="FungiDB:PC9H_003972"/>
<dbReference type="RefSeq" id="XP_036635035.1">
    <property type="nucleotide sequence ID" value="XM_036773562.1"/>
</dbReference>
<dbReference type="GO" id="GO:0006629">
    <property type="term" value="P:lipid metabolic process"/>
    <property type="evidence" value="ECO:0007669"/>
    <property type="project" value="InterPro"/>
</dbReference>
<evidence type="ECO:0000313" key="2">
    <source>
        <dbReference type="EMBL" id="KAF7437136.1"/>
    </source>
</evidence>
<name>A0A8H7DYH5_PLEOS</name>
<dbReference type="AlphaFoldDB" id="A0A8H7DYH5"/>
<feature type="domain" description="Fungal lipase-type" evidence="1">
    <location>
        <begin position="172"/>
        <end position="257"/>
    </location>
</feature>
<dbReference type="GeneID" id="59373790"/>
<dbReference type="Pfam" id="PF01764">
    <property type="entry name" value="Lipase_3"/>
    <property type="match status" value="1"/>
</dbReference>
<dbReference type="SUPFAM" id="SSF53474">
    <property type="entry name" value="alpha/beta-Hydrolases"/>
    <property type="match status" value="1"/>
</dbReference>
<evidence type="ECO:0000259" key="1">
    <source>
        <dbReference type="Pfam" id="PF01764"/>
    </source>
</evidence>
<dbReference type="InterPro" id="IPR029058">
    <property type="entry name" value="AB_hydrolase_fold"/>
</dbReference>